<protein>
    <submittedName>
        <fullName evidence="2">Uncharacterized protein</fullName>
    </submittedName>
</protein>
<comment type="caution">
    <text evidence="2">The sequence shown here is derived from an EMBL/GenBank/DDBJ whole genome shotgun (WGS) entry which is preliminary data.</text>
</comment>
<organism evidence="2 3">
    <name type="scientific">Burkholderia multivorans</name>
    <dbReference type="NCBI Taxonomy" id="87883"/>
    <lineage>
        <taxon>Bacteria</taxon>
        <taxon>Pseudomonadati</taxon>
        <taxon>Pseudomonadota</taxon>
        <taxon>Betaproteobacteria</taxon>
        <taxon>Burkholderiales</taxon>
        <taxon>Burkholderiaceae</taxon>
        <taxon>Burkholderia</taxon>
        <taxon>Burkholderia cepacia complex</taxon>
    </lineage>
</organism>
<evidence type="ECO:0000313" key="3">
    <source>
        <dbReference type="Proteomes" id="UP000238982"/>
    </source>
</evidence>
<dbReference type="EMBL" id="PVGH01000046">
    <property type="protein sequence ID" value="PRF61965.1"/>
    <property type="molecule type" value="Genomic_DNA"/>
</dbReference>
<gene>
    <name evidence="2" type="ORF">C6Q15_10115</name>
</gene>
<evidence type="ECO:0000256" key="1">
    <source>
        <dbReference type="SAM" id="MobiDB-lite"/>
    </source>
</evidence>
<evidence type="ECO:0000313" key="2">
    <source>
        <dbReference type="EMBL" id="PRF61965.1"/>
    </source>
</evidence>
<proteinExistence type="predicted"/>
<name>A0A228E5Q1_9BURK</name>
<sequence>MTEHRETPGRFSTVEAAPSPGRWTRRARWSTGIETARREDMGTDWFRLHCAAVSISLLRRARRKTTERANRVRDA</sequence>
<reference evidence="2 3" key="1">
    <citation type="submission" date="2018-03" db="EMBL/GenBank/DDBJ databases">
        <authorList>
            <person name="Keele B.F."/>
        </authorList>
    </citation>
    <scope>NUCLEOTIDE SEQUENCE [LARGE SCALE GENOMIC DNA]</scope>
    <source>
        <strain evidence="2 3">AU19729</strain>
    </source>
</reference>
<dbReference type="AlphaFoldDB" id="A0A228E5Q1"/>
<feature type="region of interest" description="Disordered" evidence="1">
    <location>
        <begin position="1"/>
        <end position="28"/>
    </location>
</feature>
<accession>A0A228E5Q1</accession>
<dbReference type="Proteomes" id="UP000238982">
    <property type="component" value="Unassembled WGS sequence"/>
</dbReference>